<proteinExistence type="inferred from homology"/>
<dbReference type="NCBIfam" id="TIGR00350">
    <property type="entry name" value="lytR_cpsA_psr"/>
    <property type="match status" value="1"/>
</dbReference>
<gene>
    <name evidence="4" type="ORF">DXC93_04315</name>
</gene>
<accession>A0A3E4PZ68</accession>
<dbReference type="Pfam" id="PF03816">
    <property type="entry name" value="LytR_cpsA_psr"/>
    <property type="match status" value="1"/>
</dbReference>
<dbReference type="Proteomes" id="UP000261324">
    <property type="component" value="Unassembled WGS sequence"/>
</dbReference>
<comment type="similarity">
    <text evidence="1">Belongs to the LytR/CpsA/Psr (LCP) family.</text>
</comment>
<reference evidence="4 5" key="1">
    <citation type="submission" date="2018-08" db="EMBL/GenBank/DDBJ databases">
        <title>A genome reference for cultivated species of the human gut microbiota.</title>
        <authorList>
            <person name="Zou Y."/>
            <person name="Xue W."/>
            <person name="Luo G."/>
        </authorList>
    </citation>
    <scope>NUCLEOTIDE SEQUENCE [LARGE SCALE GENOMIC DNA]</scope>
    <source>
        <strain evidence="4 5">TF09-3</strain>
    </source>
</reference>
<evidence type="ECO:0000256" key="2">
    <source>
        <dbReference type="SAM" id="MobiDB-lite"/>
    </source>
</evidence>
<evidence type="ECO:0000313" key="4">
    <source>
        <dbReference type="EMBL" id="RGK85183.1"/>
    </source>
</evidence>
<feature type="domain" description="Cell envelope-related transcriptional attenuator" evidence="3">
    <location>
        <begin position="102"/>
        <end position="260"/>
    </location>
</feature>
<organism evidence="4 5">
    <name type="scientific">Dorea formicigenerans</name>
    <dbReference type="NCBI Taxonomy" id="39486"/>
    <lineage>
        <taxon>Bacteria</taxon>
        <taxon>Bacillati</taxon>
        <taxon>Bacillota</taxon>
        <taxon>Clostridia</taxon>
        <taxon>Lachnospirales</taxon>
        <taxon>Lachnospiraceae</taxon>
        <taxon>Dorea</taxon>
    </lineage>
</organism>
<feature type="region of interest" description="Disordered" evidence="2">
    <location>
        <begin position="360"/>
        <end position="475"/>
    </location>
</feature>
<dbReference type="PANTHER" id="PTHR33392">
    <property type="entry name" value="POLYISOPRENYL-TEICHOIC ACID--PEPTIDOGLYCAN TEICHOIC ACID TRANSFERASE TAGU"/>
    <property type="match status" value="1"/>
</dbReference>
<sequence length="475" mass="49489">MVKKRRSNRKVHRGRRKKRGFSTWSLGKKIGVIAVSILLVLVIGGGAAAAAYVTSKVDKMEVQKLDVNKLEINKEVEHKTGYLNVALFGVDSREASLGKGTRSDTIMIASLNQETGEVKISSVYRDTILQQSDGTYNKANAAYSFGGVEEAVALLNKNLDLNIEHYVAVNFNAMIDVIDTLGGLDIELTEEEVKYTNMYCDETAVVTGRPFEEDLVGAGVHHLDGVQATSFCRIRYTKGDDFKRTERQRFVIEKIVEKLQAANLATINKIADDVFAEVGTNFTLPEILSYAKDFKKYKLGETTGFPFNKSTGTLSGIGSSVLPTDLAGDVQQLHQFFFGDDGYTPSDVVLSIDAGVKKKATDVGKGTTKDNDSYYDNSSNSSSKGSSGSSSNKSSGTSSRGSGSGNSSGSRSSGGSKSDSGSGGGSGSGSSGNSGSGGGSESGGSGSGGSSSGGGSESGGSSSGGGESSGGESAE</sequence>
<comment type="caution">
    <text evidence="4">The sequence shown here is derived from an EMBL/GenBank/DDBJ whole genome shotgun (WGS) entry which is preliminary data.</text>
</comment>
<dbReference type="PANTHER" id="PTHR33392:SF6">
    <property type="entry name" value="POLYISOPRENYL-TEICHOIC ACID--PEPTIDOGLYCAN TEICHOIC ACID TRANSFERASE TAGU"/>
    <property type="match status" value="1"/>
</dbReference>
<dbReference type="RefSeq" id="WP_022279640.1">
    <property type="nucleotide sequence ID" value="NZ_JBBNPT010000002.1"/>
</dbReference>
<dbReference type="EMBL" id="QSRA01000004">
    <property type="protein sequence ID" value="RGK85183.1"/>
    <property type="molecule type" value="Genomic_DNA"/>
</dbReference>
<evidence type="ECO:0000259" key="3">
    <source>
        <dbReference type="Pfam" id="PF03816"/>
    </source>
</evidence>
<dbReference type="Gene3D" id="3.40.630.190">
    <property type="entry name" value="LCP protein"/>
    <property type="match status" value="1"/>
</dbReference>
<feature type="compositionally biased region" description="Low complexity" evidence="2">
    <location>
        <begin position="378"/>
        <end position="420"/>
    </location>
</feature>
<dbReference type="InterPro" id="IPR004474">
    <property type="entry name" value="LytR_CpsA_psr"/>
</dbReference>
<protein>
    <submittedName>
        <fullName evidence="4">LytR family transcriptional regulator</fullName>
    </submittedName>
</protein>
<evidence type="ECO:0000313" key="5">
    <source>
        <dbReference type="Proteomes" id="UP000261324"/>
    </source>
</evidence>
<name>A0A3E4PZ68_9FIRM</name>
<dbReference type="AlphaFoldDB" id="A0A3E4PZ68"/>
<feature type="compositionally biased region" description="Gly residues" evidence="2">
    <location>
        <begin position="421"/>
        <end position="469"/>
    </location>
</feature>
<dbReference type="InterPro" id="IPR050922">
    <property type="entry name" value="LytR/CpsA/Psr_CW_biosynth"/>
</dbReference>
<evidence type="ECO:0000256" key="1">
    <source>
        <dbReference type="ARBA" id="ARBA00006068"/>
    </source>
</evidence>
<feature type="compositionally biased region" description="Basic and acidic residues" evidence="2">
    <location>
        <begin position="360"/>
        <end position="372"/>
    </location>
</feature>